<accession>A0A928V460</accession>
<proteinExistence type="predicted"/>
<organism evidence="1 2">
    <name type="scientific">Cellvibrio polysaccharolyticus</name>
    <dbReference type="NCBI Taxonomy" id="2082724"/>
    <lineage>
        <taxon>Bacteria</taxon>
        <taxon>Pseudomonadati</taxon>
        <taxon>Pseudomonadota</taxon>
        <taxon>Gammaproteobacteria</taxon>
        <taxon>Cellvibrionales</taxon>
        <taxon>Cellvibrionaceae</taxon>
        <taxon>Cellvibrio</taxon>
    </lineage>
</organism>
<sequence length="182" mass="20458">MAWATLSDIVTQVPGRENFIAWQQRGITVKNTYERQLAEGWSLSSVHEFDPKGTVYLGSGTVLDVVTPSLILKTGQTFSHSDGDDGYYQAGGKHIDYFLSAENLLVDRVTGLEWQYLQTPFRTADKQQAINYCRDQAEPRNTGWRLPTPKEVGYTIDKSGRGAGHIIYSLTQARDIRLEDGR</sequence>
<keyword evidence="2" id="KW-1185">Reference proteome</keyword>
<dbReference type="EMBL" id="PRDL01000001">
    <property type="protein sequence ID" value="MBE8716571.1"/>
    <property type="molecule type" value="Genomic_DNA"/>
</dbReference>
<evidence type="ECO:0008006" key="3">
    <source>
        <dbReference type="Google" id="ProtNLM"/>
    </source>
</evidence>
<dbReference type="Proteomes" id="UP000652567">
    <property type="component" value="Unassembled WGS sequence"/>
</dbReference>
<reference evidence="1" key="1">
    <citation type="submission" date="2018-07" db="EMBL/GenBank/DDBJ databases">
        <title>Genome assembly of strain Ka43.</title>
        <authorList>
            <person name="Kukolya J."/>
            <person name="Nagy I."/>
            <person name="Horvath B."/>
            <person name="Toth A."/>
        </authorList>
    </citation>
    <scope>NUCLEOTIDE SEQUENCE</scope>
    <source>
        <strain evidence="1">KB43</strain>
    </source>
</reference>
<protein>
    <recommendedName>
        <fullName evidence="3">DUF1566 domain-containing protein</fullName>
    </recommendedName>
</protein>
<evidence type="ECO:0000313" key="1">
    <source>
        <dbReference type="EMBL" id="MBE8716571.1"/>
    </source>
</evidence>
<name>A0A928V460_9GAMM</name>
<evidence type="ECO:0000313" key="2">
    <source>
        <dbReference type="Proteomes" id="UP000652567"/>
    </source>
</evidence>
<gene>
    <name evidence="1" type="ORF">C4F51_05140</name>
</gene>
<comment type="caution">
    <text evidence="1">The sequence shown here is derived from an EMBL/GenBank/DDBJ whole genome shotgun (WGS) entry which is preliminary data.</text>
</comment>
<dbReference type="AlphaFoldDB" id="A0A928V460"/>
<dbReference type="RefSeq" id="WP_193907738.1">
    <property type="nucleotide sequence ID" value="NZ_PRDL01000001.1"/>
</dbReference>